<feature type="domain" description="GST C-terminal" evidence="4">
    <location>
        <begin position="88"/>
        <end position="216"/>
    </location>
</feature>
<organism evidence="5 6">
    <name type="scientific">Parasphingorhabdus cellanae</name>
    <dbReference type="NCBI Taxonomy" id="2806553"/>
    <lineage>
        <taxon>Bacteria</taxon>
        <taxon>Pseudomonadati</taxon>
        <taxon>Pseudomonadota</taxon>
        <taxon>Alphaproteobacteria</taxon>
        <taxon>Sphingomonadales</taxon>
        <taxon>Sphingomonadaceae</taxon>
        <taxon>Parasphingorhabdus</taxon>
    </lineage>
</organism>
<evidence type="ECO:0000256" key="2">
    <source>
        <dbReference type="ARBA" id="ARBA00022679"/>
    </source>
</evidence>
<name>A0ABX7TA36_9SPHN</name>
<evidence type="ECO:0000313" key="5">
    <source>
        <dbReference type="EMBL" id="QTD57222.1"/>
    </source>
</evidence>
<gene>
    <name evidence="5" type="ORF">J4G78_06675</name>
</gene>
<dbReference type="CDD" id="cd00299">
    <property type="entry name" value="GST_C_family"/>
    <property type="match status" value="1"/>
</dbReference>
<dbReference type="EMBL" id="CP071794">
    <property type="protein sequence ID" value="QTD57222.1"/>
    <property type="molecule type" value="Genomic_DNA"/>
</dbReference>
<dbReference type="Gene3D" id="3.40.30.10">
    <property type="entry name" value="Glutaredoxin"/>
    <property type="match status" value="1"/>
</dbReference>
<dbReference type="PROSITE" id="PS50405">
    <property type="entry name" value="GST_CTER"/>
    <property type="match status" value="1"/>
</dbReference>
<dbReference type="SUPFAM" id="SSF47616">
    <property type="entry name" value="GST C-terminal domain-like"/>
    <property type="match status" value="1"/>
</dbReference>
<dbReference type="SUPFAM" id="SSF52833">
    <property type="entry name" value="Thioredoxin-like"/>
    <property type="match status" value="1"/>
</dbReference>
<evidence type="ECO:0000259" key="4">
    <source>
        <dbReference type="PROSITE" id="PS50405"/>
    </source>
</evidence>
<dbReference type="PROSITE" id="PS50404">
    <property type="entry name" value="GST_NTER"/>
    <property type="match status" value="1"/>
</dbReference>
<evidence type="ECO:0000256" key="1">
    <source>
        <dbReference type="ARBA" id="ARBA00012452"/>
    </source>
</evidence>
<dbReference type="PANTHER" id="PTHR43900">
    <property type="entry name" value="GLUTATHIONE S-TRANSFERASE RHO"/>
    <property type="match status" value="1"/>
</dbReference>
<dbReference type="PANTHER" id="PTHR43900:SF3">
    <property type="entry name" value="GLUTATHIONE S-TRANSFERASE RHO"/>
    <property type="match status" value="1"/>
</dbReference>
<evidence type="ECO:0000313" key="6">
    <source>
        <dbReference type="Proteomes" id="UP000663923"/>
    </source>
</evidence>
<evidence type="ECO:0000259" key="3">
    <source>
        <dbReference type="PROSITE" id="PS50404"/>
    </source>
</evidence>
<dbReference type="SFLD" id="SFLDG00358">
    <property type="entry name" value="Main_(cytGST)"/>
    <property type="match status" value="1"/>
</dbReference>
<dbReference type="InterPro" id="IPR036249">
    <property type="entry name" value="Thioredoxin-like_sf"/>
</dbReference>
<dbReference type="InterPro" id="IPR010987">
    <property type="entry name" value="Glutathione-S-Trfase_C-like"/>
</dbReference>
<dbReference type="SFLD" id="SFLDS00019">
    <property type="entry name" value="Glutathione_Transferase_(cytos"/>
    <property type="match status" value="1"/>
</dbReference>
<dbReference type="InterPro" id="IPR036282">
    <property type="entry name" value="Glutathione-S-Trfase_C_sf"/>
</dbReference>
<proteinExistence type="predicted"/>
<dbReference type="RefSeq" id="WP_207989522.1">
    <property type="nucleotide sequence ID" value="NZ_CP071794.1"/>
</dbReference>
<sequence length="216" mass="24493">MTDPVIVHGYRFSVYNQIVRMALQQKNVTYSSVEIDPFADTVPESYLEMHPFGRVPSLVHGDFQIYETAAITRYIDQAFDGMSLVPAGAKQAARMMQVISIIDNYGYWPMVRQVASQRVFAPLYGQASDEAEVAKGLQESRVVLTTLNKIAREGLVLNCQQVTLADCHLAPMVGYFVQVSEGEKEFEEHQALNRWWSWISCQQSFQTTRPPLPSQH</sequence>
<dbReference type="InterPro" id="IPR040079">
    <property type="entry name" value="Glutathione_S-Trfase"/>
</dbReference>
<dbReference type="Proteomes" id="UP000663923">
    <property type="component" value="Chromosome"/>
</dbReference>
<dbReference type="Gene3D" id="1.20.1050.10">
    <property type="match status" value="1"/>
</dbReference>
<dbReference type="Pfam" id="PF00043">
    <property type="entry name" value="GST_C"/>
    <property type="match status" value="1"/>
</dbReference>
<accession>A0ABX7TA36</accession>
<dbReference type="InterPro" id="IPR004046">
    <property type="entry name" value="GST_C"/>
</dbReference>
<reference evidence="5 6" key="1">
    <citation type="submission" date="2021-03" db="EMBL/GenBank/DDBJ databases">
        <title>Complete genome of Parasphingorhabdus_sp.JHSY0214.</title>
        <authorList>
            <person name="Yoo J.H."/>
            <person name="Bae J.W."/>
        </authorList>
    </citation>
    <scope>NUCLEOTIDE SEQUENCE [LARGE SCALE GENOMIC DNA]</scope>
    <source>
        <strain evidence="5 6">JHSY0214</strain>
    </source>
</reference>
<keyword evidence="6" id="KW-1185">Reference proteome</keyword>
<dbReference type="InterPro" id="IPR004045">
    <property type="entry name" value="Glutathione_S-Trfase_N"/>
</dbReference>
<dbReference type="Pfam" id="PF13417">
    <property type="entry name" value="GST_N_3"/>
    <property type="match status" value="1"/>
</dbReference>
<keyword evidence="2" id="KW-0808">Transferase</keyword>
<feature type="domain" description="GST N-terminal" evidence="3">
    <location>
        <begin position="3"/>
        <end position="83"/>
    </location>
</feature>
<dbReference type="EC" id="2.5.1.18" evidence="1"/>
<protein>
    <recommendedName>
        <fullName evidence="1">glutathione transferase</fullName>
        <ecNumber evidence="1">2.5.1.18</ecNumber>
    </recommendedName>
</protein>